<dbReference type="AlphaFoldDB" id="A0A8J5C1R1"/>
<keyword evidence="2" id="KW-1185">Reference proteome</keyword>
<dbReference type="OrthoDB" id="2400485at2759"/>
<organism evidence="1 2">
    <name type="scientific">Zingiber officinale</name>
    <name type="common">Ginger</name>
    <name type="synonym">Amomum zingiber</name>
    <dbReference type="NCBI Taxonomy" id="94328"/>
    <lineage>
        <taxon>Eukaryota</taxon>
        <taxon>Viridiplantae</taxon>
        <taxon>Streptophyta</taxon>
        <taxon>Embryophyta</taxon>
        <taxon>Tracheophyta</taxon>
        <taxon>Spermatophyta</taxon>
        <taxon>Magnoliopsida</taxon>
        <taxon>Liliopsida</taxon>
        <taxon>Zingiberales</taxon>
        <taxon>Zingiberaceae</taxon>
        <taxon>Zingiber</taxon>
    </lineage>
</organism>
<dbReference type="Proteomes" id="UP000734854">
    <property type="component" value="Unassembled WGS sequence"/>
</dbReference>
<dbReference type="PANTHER" id="PTHR34213:SF2">
    <property type="entry name" value="NUCLEAR TRANSPORT FACTOR 2 (NTF2) FAMILY PROTEIN"/>
    <property type="match status" value="1"/>
</dbReference>
<accession>A0A8J5C1R1</accession>
<evidence type="ECO:0000313" key="1">
    <source>
        <dbReference type="EMBL" id="KAG6470558.1"/>
    </source>
</evidence>
<sequence length="231" mass="25944">MLPIVVSKLPAPFSFLPMPLSPLLPLRIRVLSHFLPSSIQSKAKYSSMEKEQRAKGFQDFKYRGVTGGRVDGDGIADLIIPHLLKLYGSSATARDFEIYSPNAIFEDPLMCAHGVKQIKSAFYSLPKLFSESKIVEYTVEENSTGPGKVEILIDNKQHYKIFGKAIDLVSLIRLKVEEGKVVRHEDWWDRKPLKNRETASLALTGRLSEVTRRASMLITHVLMGFGKDPSN</sequence>
<reference evidence="1 2" key="1">
    <citation type="submission" date="2020-08" db="EMBL/GenBank/DDBJ databases">
        <title>Plant Genome Project.</title>
        <authorList>
            <person name="Zhang R.-G."/>
        </authorList>
    </citation>
    <scope>NUCLEOTIDE SEQUENCE [LARGE SCALE GENOMIC DNA]</scope>
    <source>
        <tissue evidence="1">Rhizome</tissue>
    </source>
</reference>
<gene>
    <name evidence="1" type="ORF">ZIOFF_071632</name>
</gene>
<dbReference type="PANTHER" id="PTHR34213">
    <property type="entry name" value="NUCLEAR TRANSPORT FACTOR 2 (NTF2) FAMILY PROTEIN"/>
    <property type="match status" value="1"/>
</dbReference>
<name>A0A8J5C1R1_ZINOF</name>
<proteinExistence type="predicted"/>
<protein>
    <submittedName>
        <fullName evidence="1">Uncharacterized protein</fullName>
    </submittedName>
</protein>
<dbReference type="EMBL" id="JACMSC010000021">
    <property type="protein sequence ID" value="KAG6470558.1"/>
    <property type="molecule type" value="Genomic_DNA"/>
</dbReference>
<evidence type="ECO:0000313" key="2">
    <source>
        <dbReference type="Proteomes" id="UP000734854"/>
    </source>
</evidence>
<comment type="caution">
    <text evidence="1">The sequence shown here is derived from an EMBL/GenBank/DDBJ whole genome shotgun (WGS) entry which is preliminary data.</text>
</comment>